<comment type="similarity">
    <text evidence="1">Belongs to the iron/ascorbate-dependent oxidoreductase family.</text>
</comment>
<comment type="caution">
    <text evidence="3">The sequence shown here is derived from an EMBL/GenBank/DDBJ whole genome shotgun (WGS) entry which is preliminary data.</text>
</comment>
<protein>
    <recommendedName>
        <fullName evidence="2">Fe2OG dioxygenase domain-containing protein</fullName>
    </recommendedName>
</protein>
<evidence type="ECO:0000256" key="1">
    <source>
        <dbReference type="RuleBase" id="RU003682"/>
    </source>
</evidence>
<dbReference type="GO" id="GO:0016491">
    <property type="term" value="F:oxidoreductase activity"/>
    <property type="evidence" value="ECO:0007669"/>
    <property type="project" value="UniProtKB-KW"/>
</dbReference>
<dbReference type="GO" id="GO:0046872">
    <property type="term" value="F:metal ion binding"/>
    <property type="evidence" value="ECO:0007669"/>
    <property type="project" value="UniProtKB-KW"/>
</dbReference>
<accession>A0A812KXB7</accession>
<dbReference type="SUPFAM" id="SSF51197">
    <property type="entry name" value="Clavaminate synthase-like"/>
    <property type="match status" value="1"/>
</dbReference>
<keyword evidence="1" id="KW-0479">Metal-binding</keyword>
<gene>
    <name evidence="3" type="ORF">SPIL2461_LOCUS3852</name>
</gene>
<dbReference type="InterPro" id="IPR027443">
    <property type="entry name" value="IPNS-like_sf"/>
</dbReference>
<evidence type="ECO:0000259" key="2">
    <source>
        <dbReference type="PROSITE" id="PS51471"/>
    </source>
</evidence>
<reference evidence="3" key="1">
    <citation type="submission" date="2021-02" db="EMBL/GenBank/DDBJ databases">
        <authorList>
            <person name="Dougan E. K."/>
            <person name="Rhodes N."/>
            <person name="Thang M."/>
            <person name="Chan C."/>
        </authorList>
    </citation>
    <scope>NUCLEOTIDE SEQUENCE</scope>
</reference>
<keyword evidence="1" id="KW-0560">Oxidoreductase</keyword>
<evidence type="ECO:0000313" key="3">
    <source>
        <dbReference type="EMBL" id="CAE7236298.1"/>
    </source>
</evidence>
<keyword evidence="4" id="KW-1185">Reference proteome</keyword>
<sequence>MPTTRGRCLRLQRVAAICIAGLASHSLHFEGSFAAVNKIPKKVDAGALAQHGEDFCNELKHRGFAIVGFDLTKRRDALDWLESLAGKEDLQLANCGLQPGQARHETVSFPRPLQRLDLIPSDAAIEDTGAAAAVHLARELHNLSVSCLMAVARHENMPELLDLVAETPEPLHAAKEPSFLRANIYAGQDSAGPCWHLDLGLLTVAPAGSWPALMASPFHEAVGETAFLEELLDPDRDVLVFAGTALAVATAGRYTGLVHGVSAGRLKQTGTRVSMPYFLRPRSGAVLHKPVFSDEGLAYLYPAAVQPAGGAAVQPTLNGMLDLLRFHRDLYGRLCTRGQVVPMSVFSKPELQEKVRHGFYL</sequence>
<dbReference type="OrthoDB" id="420380at2759"/>
<dbReference type="AlphaFoldDB" id="A0A812KXB7"/>
<dbReference type="Proteomes" id="UP000649617">
    <property type="component" value="Unassembled WGS sequence"/>
</dbReference>
<proteinExistence type="inferred from homology"/>
<keyword evidence="1" id="KW-0408">Iron</keyword>
<feature type="domain" description="Fe2OG dioxygenase" evidence="2">
    <location>
        <begin position="176"/>
        <end position="281"/>
    </location>
</feature>
<dbReference type="PROSITE" id="PS51471">
    <property type="entry name" value="FE2OG_OXY"/>
    <property type="match status" value="1"/>
</dbReference>
<evidence type="ECO:0000313" key="4">
    <source>
        <dbReference type="Proteomes" id="UP000649617"/>
    </source>
</evidence>
<name>A0A812KXB7_SYMPI</name>
<dbReference type="Gene3D" id="2.60.120.330">
    <property type="entry name" value="B-lactam Antibiotic, Isopenicillin N Synthase, Chain"/>
    <property type="match status" value="1"/>
</dbReference>
<dbReference type="EMBL" id="CAJNIZ010004814">
    <property type="protein sequence ID" value="CAE7236298.1"/>
    <property type="molecule type" value="Genomic_DNA"/>
</dbReference>
<organism evidence="3 4">
    <name type="scientific">Symbiodinium pilosum</name>
    <name type="common">Dinoflagellate</name>
    <dbReference type="NCBI Taxonomy" id="2952"/>
    <lineage>
        <taxon>Eukaryota</taxon>
        <taxon>Sar</taxon>
        <taxon>Alveolata</taxon>
        <taxon>Dinophyceae</taxon>
        <taxon>Suessiales</taxon>
        <taxon>Symbiodiniaceae</taxon>
        <taxon>Symbiodinium</taxon>
    </lineage>
</organism>
<dbReference type="InterPro" id="IPR005123">
    <property type="entry name" value="Oxoglu/Fe-dep_dioxygenase_dom"/>
</dbReference>